<evidence type="ECO:0000313" key="5">
    <source>
        <dbReference type="EMBL" id="GFG33039.1"/>
    </source>
</evidence>
<dbReference type="InterPro" id="IPR050757">
    <property type="entry name" value="Collagen_mod_GT25"/>
</dbReference>
<keyword evidence="6" id="KW-1185">Reference proteome</keyword>
<keyword evidence="3" id="KW-0808">Transferase</keyword>
<gene>
    <name evidence="5" type="ORF">Cfor_10753</name>
</gene>
<dbReference type="FunCoup" id="A0A6L2PKG7">
    <property type="interactions" value="317"/>
</dbReference>
<feature type="transmembrane region" description="Helical" evidence="4">
    <location>
        <begin position="96"/>
        <end position="115"/>
    </location>
</feature>
<evidence type="ECO:0000256" key="1">
    <source>
        <dbReference type="ARBA" id="ARBA00006721"/>
    </source>
</evidence>
<dbReference type="Proteomes" id="UP000502823">
    <property type="component" value="Unassembled WGS sequence"/>
</dbReference>
<evidence type="ECO:0000256" key="3">
    <source>
        <dbReference type="ARBA" id="ARBA00022679"/>
    </source>
</evidence>
<evidence type="ECO:0000313" key="6">
    <source>
        <dbReference type="Proteomes" id="UP000502823"/>
    </source>
</evidence>
<dbReference type="AlphaFoldDB" id="A0A6L2PKG7"/>
<comment type="similarity">
    <text evidence="1">Belongs to the glycosyltransferase 25 family.</text>
</comment>
<dbReference type="InterPro" id="IPR029044">
    <property type="entry name" value="Nucleotide-diphossugar_trans"/>
</dbReference>
<comment type="caution">
    <text evidence="5">The sequence shown here is derived from an EMBL/GenBank/DDBJ whole genome shotgun (WGS) entry which is preliminary data.</text>
</comment>
<dbReference type="InParanoid" id="A0A6L2PKG7"/>
<keyword evidence="4" id="KW-1133">Transmembrane helix</keyword>
<protein>
    <recommendedName>
        <fullName evidence="7">Glycosyltransferase 25 family member</fullName>
    </recommendedName>
</protein>
<sequence>MVVLLGSVEKMCSDNKTLRGALKCVSFTQCHRAVRVRCIYDDAFTSHNRAQVGRRLSVGSRDHLMWLGSEARVVACPLPERDNVNTMAAMKRVEGAIIYILLKWLCIMVFFVLIWKTTNGEHSQIVKKDPTVVIALLIRNKAHTLPYFLTLLERLDYAKDRISLWVRSDHNEDRTIEILKLWLSSVEGQYHSVHAELLSSPPERLREEKGPAHWPSSRFTHVIELREEALVAARKMWADYVWLLDCDVFITNPQVLRLLISKGHTVVAPVLKSDGLYSNFWCGMTEEYYYLRTEDYKPILQRERIGCFHVPMVHSSVLIDLRRASSNGLTFVSSKVPDYKGPHDDIITFALAANKSGVPLYICNDNIYGFVMVPLEQSDSLELDFMQLVNLKLEVLVENSPLPVSELLAQFVSYPERDTMGFDNIYMINLLRRPERRKRMQHCFKELGIQATILNAVDGL</sequence>
<accession>A0A6L2PKG7</accession>
<dbReference type="OrthoDB" id="47375at2759"/>
<dbReference type="PANTHER" id="PTHR10730">
    <property type="entry name" value="PROCOLLAGEN-LYSINE,2-OXOGLUTARATE 5-DIOXYGENASE/GLYCOSYLTRANSFERASE 25 FAMILY MEMBER"/>
    <property type="match status" value="1"/>
</dbReference>
<evidence type="ECO:0008006" key="7">
    <source>
        <dbReference type="Google" id="ProtNLM"/>
    </source>
</evidence>
<dbReference type="SUPFAM" id="SSF53448">
    <property type="entry name" value="Nucleotide-diphospho-sugar transferases"/>
    <property type="match status" value="1"/>
</dbReference>
<proteinExistence type="inferred from homology"/>
<dbReference type="Gene3D" id="3.90.550.10">
    <property type="entry name" value="Spore Coat Polysaccharide Biosynthesis Protein SpsA, Chain A"/>
    <property type="match status" value="1"/>
</dbReference>
<dbReference type="EMBL" id="BLKM01008257">
    <property type="protein sequence ID" value="GFG33039.1"/>
    <property type="molecule type" value="Genomic_DNA"/>
</dbReference>
<keyword evidence="2" id="KW-0328">Glycosyltransferase</keyword>
<name>A0A6L2PKG7_COPFO</name>
<reference evidence="6" key="1">
    <citation type="submission" date="2020-01" db="EMBL/GenBank/DDBJ databases">
        <title>Draft genome sequence of the Termite Coptotermes fromosanus.</title>
        <authorList>
            <person name="Itakura S."/>
            <person name="Yosikawa Y."/>
            <person name="Umezawa K."/>
        </authorList>
    </citation>
    <scope>NUCLEOTIDE SEQUENCE [LARGE SCALE GENOMIC DNA]</scope>
</reference>
<keyword evidence="4" id="KW-0472">Membrane</keyword>
<organism evidence="5 6">
    <name type="scientific">Coptotermes formosanus</name>
    <name type="common">Formosan subterranean termite</name>
    <dbReference type="NCBI Taxonomy" id="36987"/>
    <lineage>
        <taxon>Eukaryota</taxon>
        <taxon>Metazoa</taxon>
        <taxon>Ecdysozoa</taxon>
        <taxon>Arthropoda</taxon>
        <taxon>Hexapoda</taxon>
        <taxon>Insecta</taxon>
        <taxon>Pterygota</taxon>
        <taxon>Neoptera</taxon>
        <taxon>Polyneoptera</taxon>
        <taxon>Dictyoptera</taxon>
        <taxon>Blattodea</taxon>
        <taxon>Blattoidea</taxon>
        <taxon>Termitoidae</taxon>
        <taxon>Rhinotermitidae</taxon>
        <taxon>Coptotermes</taxon>
    </lineage>
</organism>
<keyword evidence="4" id="KW-0812">Transmembrane</keyword>
<dbReference type="GO" id="GO:0050211">
    <property type="term" value="F:procollagen galactosyltransferase activity"/>
    <property type="evidence" value="ECO:0007669"/>
    <property type="project" value="TreeGrafter"/>
</dbReference>
<evidence type="ECO:0000256" key="4">
    <source>
        <dbReference type="SAM" id="Phobius"/>
    </source>
</evidence>
<dbReference type="PANTHER" id="PTHR10730:SF53">
    <property type="entry name" value="GLYCOSYLTRANSFERASE 25 FAMILY MEMBER"/>
    <property type="match status" value="1"/>
</dbReference>
<evidence type="ECO:0000256" key="2">
    <source>
        <dbReference type="ARBA" id="ARBA00022676"/>
    </source>
</evidence>